<dbReference type="GO" id="GO:0005737">
    <property type="term" value="C:cytoplasm"/>
    <property type="evidence" value="ECO:0007669"/>
    <property type="project" value="TreeGrafter"/>
</dbReference>
<evidence type="ECO:0000256" key="4">
    <source>
        <dbReference type="ARBA" id="ARBA00023204"/>
    </source>
</evidence>
<evidence type="ECO:0000259" key="5">
    <source>
        <dbReference type="SMART" id="SM00478"/>
    </source>
</evidence>
<dbReference type="GO" id="GO:0043916">
    <property type="term" value="F:DNA-7-methylguanine glycosylase activity"/>
    <property type="evidence" value="ECO:0007669"/>
    <property type="project" value="TreeGrafter"/>
</dbReference>
<dbReference type="SMART" id="SM00478">
    <property type="entry name" value="ENDO3c"/>
    <property type="match status" value="1"/>
</dbReference>
<dbReference type="SUPFAM" id="SSF48150">
    <property type="entry name" value="DNA-glycosylase"/>
    <property type="match status" value="1"/>
</dbReference>
<keyword evidence="3" id="KW-0227">DNA damage</keyword>
<feature type="domain" description="HhH-GPD" evidence="5">
    <location>
        <begin position="163"/>
        <end position="318"/>
    </location>
</feature>
<comment type="catalytic activity">
    <reaction evidence="1">
        <text>Hydrolysis of alkylated DNA, releasing 3-methyladenine, 3-methylguanine, 7-methylguanine and 7-methyladenine.</text>
        <dbReference type="EC" id="3.2.2.21"/>
    </reaction>
</comment>
<feature type="domain" description="DNA-3-methyladenine glycosylase AlkA N-terminal" evidence="6">
    <location>
        <begin position="37"/>
        <end position="153"/>
    </location>
</feature>
<name>B0KRT0_PSEPG</name>
<evidence type="ECO:0000256" key="2">
    <source>
        <dbReference type="ARBA" id="ARBA00012000"/>
    </source>
</evidence>
<evidence type="ECO:0000313" key="8">
    <source>
        <dbReference type="Proteomes" id="UP000002157"/>
    </source>
</evidence>
<dbReference type="GO" id="GO:0032131">
    <property type="term" value="F:alkylated DNA binding"/>
    <property type="evidence" value="ECO:0007669"/>
    <property type="project" value="TreeGrafter"/>
</dbReference>
<dbReference type="InterPro" id="IPR010316">
    <property type="entry name" value="AlkA_N"/>
</dbReference>
<dbReference type="PANTHER" id="PTHR43003:SF13">
    <property type="entry name" value="DNA-3-METHYLADENINE GLYCOSYLASE 2"/>
    <property type="match status" value="1"/>
</dbReference>
<evidence type="ECO:0000256" key="3">
    <source>
        <dbReference type="ARBA" id="ARBA00022763"/>
    </source>
</evidence>
<dbReference type="Gene3D" id="1.10.1670.10">
    <property type="entry name" value="Helix-hairpin-Helix base-excision DNA repair enzymes (C-terminal)"/>
    <property type="match status" value="1"/>
</dbReference>
<dbReference type="Pfam" id="PF06029">
    <property type="entry name" value="AlkA_N"/>
    <property type="match status" value="1"/>
</dbReference>
<dbReference type="HOGENOM" id="CLU_000445_72_3_6"/>
<dbReference type="GO" id="GO:0006285">
    <property type="term" value="P:base-excision repair, AP site formation"/>
    <property type="evidence" value="ECO:0007669"/>
    <property type="project" value="TreeGrafter"/>
</dbReference>
<dbReference type="Gene3D" id="3.30.310.20">
    <property type="entry name" value="DNA-3-methyladenine glycosylase AlkA, N-terminal domain"/>
    <property type="match status" value="1"/>
</dbReference>
<dbReference type="InterPro" id="IPR023170">
    <property type="entry name" value="HhH_base_excis_C"/>
</dbReference>
<dbReference type="GO" id="GO:0008725">
    <property type="term" value="F:DNA-3-methyladenine glycosylase activity"/>
    <property type="evidence" value="ECO:0007669"/>
    <property type="project" value="TreeGrafter"/>
</dbReference>
<dbReference type="InterPro" id="IPR051912">
    <property type="entry name" value="Alkylbase_DNA_Glycosylase/TA"/>
</dbReference>
<reference evidence="7 8" key="1">
    <citation type="submission" date="2008-01" db="EMBL/GenBank/DDBJ databases">
        <title>Complete sequence of Pseudomonas putida GB-1.</title>
        <authorList>
            <consortium name="US DOE Joint Genome Institute"/>
            <person name="Copeland A."/>
            <person name="Lucas S."/>
            <person name="Lapidus A."/>
            <person name="Barry K."/>
            <person name="Glavina del Rio T."/>
            <person name="Dalin E."/>
            <person name="Tice H."/>
            <person name="Pitluck S."/>
            <person name="Bruce D."/>
            <person name="Goodwin L."/>
            <person name="Chertkov O."/>
            <person name="Brettin T."/>
            <person name="Detter J.C."/>
            <person name="Han C."/>
            <person name="Kuske C.R."/>
            <person name="Schmutz J."/>
            <person name="Larimer F."/>
            <person name="Land M."/>
            <person name="Hauser L."/>
            <person name="Kyrpides N."/>
            <person name="Kim E."/>
            <person name="McCarthy J.K."/>
            <person name="Richardson P."/>
        </authorList>
    </citation>
    <scope>NUCLEOTIDE SEQUENCE [LARGE SCALE GENOMIC DNA]</scope>
    <source>
        <strain evidence="7 8">GB-1</strain>
    </source>
</reference>
<sequence>MLVHGLTLKVFWHDPPMPTLTRQHAVRRSLPTPGHHTLWLRYRAPYHWPSTLGFLAARCIPGIETCHDGTYSRTLIVAGHHAVLHATPMTNQHLRVRLEGAPSNALPGLIARLRRVFDLDADPARISAELSCDPLMASLLKARPGLRVPQGWDACEQAMRTVLGQQISVAGAMTLAGRLVQRHGAPLRLSAPGLSHVFPALPTLANAQFENMGMPSARATTLATLANALLADPGLLRRGQVLDELLRNLCRLKGIGPWSAHYLALRQAGAADALPLGDVALIKALRLLEGDEAQLAERALDWRPWRAYAAQHLWASLGPAGTTRR</sequence>
<evidence type="ECO:0000259" key="6">
    <source>
        <dbReference type="SMART" id="SM01009"/>
    </source>
</evidence>
<dbReference type="PANTHER" id="PTHR43003">
    <property type="entry name" value="DNA-3-METHYLADENINE GLYCOSYLASE"/>
    <property type="match status" value="1"/>
</dbReference>
<dbReference type="eggNOG" id="COG0122">
    <property type="taxonomic scope" value="Bacteria"/>
</dbReference>
<protein>
    <recommendedName>
        <fullName evidence="2">DNA-3-methyladenine glycosylase II</fullName>
        <ecNumber evidence="2">3.2.2.21</ecNumber>
    </recommendedName>
</protein>
<dbReference type="InterPro" id="IPR003265">
    <property type="entry name" value="HhH-GPD_domain"/>
</dbReference>
<dbReference type="InterPro" id="IPR011257">
    <property type="entry name" value="DNA_glycosylase"/>
</dbReference>
<gene>
    <name evidence="7" type="ordered locus">PputGB1_2545</name>
</gene>
<dbReference type="GO" id="GO:0032993">
    <property type="term" value="C:protein-DNA complex"/>
    <property type="evidence" value="ECO:0007669"/>
    <property type="project" value="TreeGrafter"/>
</dbReference>
<organism evidence="7 8">
    <name type="scientific">Pseudomonas putida (strain GB-1)</name>
    <dbReference type="NCBI Taxonomy" id="76869"/>
    <lineage>
        <taxon>Bacteria</taxon>
        <taxon>Pseudomonadati</taxon>
        <taxon>Pseudomonadota</taxon>
        <taxon>Gammaproteobacteria</taxon>
        <taxon>Pseudomonadales</taxon>
        <taxon>Pseudomonadaceae</taxon>
        <taxon>Pseudomonas</taxon>
    </lineage>
</organism>
<dbReference type="Gene3D" id="1.10.340.30">
    <property type="entry name" value="Hypothetical protein, domain 2"/>
    <property type="match status" value="1"/>
</dbReference>
<dbReference type="GO" id="GO:0006307">
    <property type="term" value="P:DNA alkylation repair"/>
    <property type="evidence" value="ECO:0007669"/>
    <property type="project" value="TreeGrafter"/>
</dbReference>
<accession>B0KRT0</accession>
<dbReference type="EC" id="3.2.2.21" evidence="2"/>
<dbReference type="Proteomes" id="UP000002157">
    <property type="component" value="Chromosome"/>
</dbReference>
<dbReference type="KEGG" id="ppg:PputGB1_2545"/>
<evidence type="ECO:0000313" key="7">
    <source>
        <dbReference type="EMBL" id="ABY98444.1"/>
    </source>
</evidence>
<dbReference type="SUPFAM" id="SSF55945">
    <property type="entry name" value="TATA-box binding protein-like"/>
    <property type="match status" value="1"/>
</dbReference>
<proteinExistence type="predicted"/>
<evidence type="ECO:0000256" key="1">
    <source>
        <dbReference type="ARBA" id="ARBA00000086"/>
    </source>
</evidence>
<dbReference type="InterPro" id="IPR037046">
    <property type="entry name" value="AlkA_N_sf"/>
</dbReference>
<dbReference type="SMART" id="SM01009">
    <property type="entry name" value="AlkA_N"/>
    <property type="match status" value="1"/>
</dbReference>
<dbReference type="EMBL" id="CP000926">
    <property type="protein sequence ID" value="ABY98444.1"/>
    <property type="molecule type" value="Genomic_DNA"/>
</dbReference>
<keyword evidence="4" id="KW-0234">DNA repair</keyword>
<dbReference type="AlphaFoldDB" id="B0KRT0"/>